<evidence type="ECO:0000256" key="1">
    <source>
        <dbReference type="ARBA" id="ARBA00005595"/>
    </source>
</evidence>
<dbReference type="GO" id="GO:0000398">
    <property type="term" value="P:mRNA splicing, via spliceosome"/>
    <property type="evidence" value="ECO:0007669"/>
    <property type="project" value="InterPro"/>
</dbReference>
<feature type="region of interest" description="Disordered" evidence="2">
    <location>
        <begin position="1"/>
        <end position="25"/>
    </location>
</feature>
<dbReference type="GO" id="GO:0071014">
    <property type="term" value="C:post-mRNA release spliceosomal complex"/>
    <property type="evidence" value="ECO:0007669"/>
    <property type="project" value="TreeGrafter"/>
</dbReference>
<dbReference type="PANTHER" id="PTHR12111:SF2">
    <property type="entry name" value="SPLICING FACTOR YJU2B-RELATED"/>
    <property type="match status" value="1"/>
</dbReference>
<sequence length="322" mass="35121">MSQGFSRYIPPDFDPRKSSTLNAHQGKKHALGKRAKGIDKGVLVVRFELPFNIWCGTCNNHIGAGVRYNAQKKKVGNYYSTPIYAFRCKCHLCSGWFEIRTDPKNAAYVIEEGARKQESDWDPEEHGGHAAWDTEGAAAAAGEDPDTFTTLEKDTDQVATARKNKSRLDELAAASDRLNADPWAVSRSLRTRFREEKKEALARQAAHDGVLERYALHDGVHLDDEEGGAGAEWVAARLGRGLEADVVGKKGDVAALGETIRTNTKRKYDAFHDTSLPQRVRLPRKTSPPPKAEDGKAVKPAAPPPVTALGGLAGYGSGSESD</sequence>
<keyword evidence="4" id="KW-1185">Reference proteome</keyword>
<gene>
    <name evidence="3" type="primary">saf4</name>
    <name evidence="3" type="ORF">CcaverHIS019_0502590</name>
</gene>
<dbReference type="GeneID" id="85496501"/>
<name>A0AA48L5Y9_9TREE</name>
<evidence type="ECO:0008006" key="5">
    <source>
        <dbReference type="Google" id="ProtNLM"/>
    </source>
</evidence>
<feature type="region of interest" description="Disordered" evidence="2">
    <location>
        <begin position="276"/>
        <end position="322"/>
    </location>
</feature>
<dbReference type="KEGG" id="ccac:CcaHIS019_0502590"/>
<proteinExistence type="inferred from homology"/>
<reference evidence="3" key="1">
    <citation type="journal article" date="2023" name="BMC Genomics">
        <title>Chromosome-level genome assemblies of Cutaneotrichosporon spp. (Trichosporonales, Basidiomycota) reveal imbalanced evolution between nucleotide sequences and chromosome synteny.</title>
        <authorList>
            <person name="Kobayashi Y."/>
            <person name="Kayamori A."/>
            <person name="Aoki K."/>
            <person name="Shiwa Y."/>
            <person name="Matsutani M."/>
            <person name="Fujita N."/>
            <person name="Sugita T."/>
            <person name="Iwasaki W."/>
            <person name="Tanaka N."/>
            <person name="Takashima M."/>
        </authorList>
    </citation>
    <scope>NUCLEOTIDE SEQUENCE</scope>
    <source>
        <strain evidence="3">HIS019</strain>
    </source>
</reference>
<feature type="compositionally biased region" description="Gly residues" evidence="2">
    <location>
        <begin position="311"/>
        <end position="322"/>
    </location>
</feature>
<organism evidence="3 4">
    <name type="scientific">Cutaneotrichosporon cavernicola</name>
    <dbReference type="NCBI Taxonomy" id="279322"/>
    <lineage>
        <taxon>Eukaryota</taxon>
        <taxon>Fungi</taxon>
        <taxon>Dikarya</taxon>
        <taxon>Basidiomycota</taxon>
        <taxon>Agaricomycotina</taxon>
        <taxon>Tremellomycetes</taxon>
        <taxon>Trichosporonales</taxon>
        <taxon>Trichosporonaceae</taxon>
        <taxon>Cutaneotrichosporon</taxon>
    </lineage>
</organism>
<evidence type="ECO:0000313" key="3">
    <source>
        <dbReference type="EMBL" id="BEI92631.1"/>
    </source>
</evidence>
<dbReference type="PANTHER" id="PTHR12111">
    <property type="entry name" value="SPLICING FACTOR YJU2"/>
    <property type="match status" value="1"/>
</dbReference>
<evidence type="ECO:0000256" key="2">
    <source>
        <dbReference type="SAM" id="MobiDB-lite"/>
    </source>
</evidence>
<dbReference type="AlphaFoldDB" id="A0AA48L5Y9"/>
<protein>
    <recommendedName>
        <fullName evidence="5">DUF572-domain-containing protein</fullName>
    </recommendedName>
</protein>
<accession>A0AA48L5Y9</accession>
<dbReference type="InterPro" id="IPR007590">
    <property type="entry name" value="Saf4/Yju2"/>
</dbReference>
<dbReference type="Proteomes" id="UP001233271">
    <property type="component" value="Chromosome 5"/>
</dbReference>
<dbReference type="EMBL" id="AP028216">
    <property type="protein sequence ID" value="BEI92631.1"/>
    <property type="molecule type" value="Genomic_DNA"/>
</dbReference>
<dbReference type="Pfam" id="PF04502">
    <property type="entry name" value="Saf4_Yju2"/>
    <property type="match status" value="1"/>
</dbReference>
<dbReference type="GO" id="GO:0005684">
    <property type="term" value="C:U2-type spliceosomal complex"/>
    <property type="evidence" value="ECO:0007669"/>
    <property type="project" value="TreeGrafter"/>
</dbReference>
<comment type="similarity">
    <text evidence="1">Belongs to the CWC16 family.</text>
</comment>
<evidence type="ECO:0000313" key="4">
    <source>
        <dbReference type="Proteomes" id="UP001233271"/>
    </source>
</evidence>
<dbReference type="RefSeq" id="XP_060457896.1">
    <property type="nucleotide sequence ID" value="XM_060601398.1"/>
</dbReference>